<dbReference type="SUPFAM" id="SSF51445">
    <property type="entry name" value="(Trans)glycosidases"/>
    <property type="match status" value="1"/>
</dbReference>
<dbReference type="AlphaFoldDB" id="A0A6A5WGJ0"/>
<comment type="subcellular location">
    <subcellularLocation>
        <location evidence="1 9">Cell membrane</location>
        <topology evidence="1 9">Lipid-anchor</topology>
        <topology evidence="1 9">GPI-anchor</topology>
    </subcellularLocation>
</comment>
<evidence type="ECO:0000256" key="3">
    <source>
        <dbReference type="ARBA" id="ARBA00022622"/>
    </source>
</evidence>
<evidence type="ECO:0000256" key="2">
    <source>
        <dbReference type="ARBA" id="ARBA00007528"/>
    </source>
</evidence>
<dbReference type="InterPro" id="IPR004886">
    <property type="entry name" value="Glucanosyltransferase"/>
</dbReference>
<dbReference type="Gene3D" id="3.20.20.80">
    <property type="entry name" value="Glycosidases"/>
    <property type="match status" value="1"/>
</dbReference>
<protein>
    <recommendedName>
        <fullName evidence="9">1,3-beta-glucanosyltransferase</fullName>
        <ecNumber evidence="9">2.4.1.-</ecNumber>
    </recommendedName>
</protein>
<accession>A0A6A5WGJ0</accession>
<keyword evidence="5 9" id="KW-0472">Membrane</keyword>
<evidence type="ECO:0000256" key="7">
    <source>
        <dbReference type="ARBA" id="ARBA00023180"/>
    </source>
</evidence>
<feature type="signal peptide" evidence="9">
    <location>
        <begin position="1"/>
        <end position="20"/>
    </location>
</feature>
<dbReference type="EMBL" id="ML977585">
    <property type="protein sequence ID" value="KAF2001020.1"/>
    <property type="molecule type" value="Genomic_DNA"/>
</dbReference>
<dbReference type="PANTHER" id="PTHR31468:SF2">
    <property type="entry name" value="1,3-BETA-GLUCANOSYLTRANSFERASE GAS1"/>
    <property type="match status" value="1"/>
</dbReference>
<feature type="chain" id="PRO_5025719658" description="1,3-beta-glucanosyltransferase" evidence="9">
    <location>
        <begin position="21"/>
        <end position="534"/>
    </location>
</feature>
<dbReference type="GO" id="GO:0031505">
    <property type="term" value="P:fungal-type cell wall organization"/>
    <property type="evidence" value="ECO:0007669"/>
    <property type="project" value="TreeGrafter"/>
</dbReference>
<evidence type="ECO:0000256" key="4">
    <source>
        <dbReference type="ARBA" id="ARBA00022729"/>
    </source>
</evidence>
<dbReference type="GO" id="GO:0042124">
    <property type="term" value="F:1,3-beta-glucanosyltransferase activity"/>
    <property type="evidence" value="ECO:0007669"/>
    <property type="project" value="TreeGrafter"/>
</dbReference>
<keyword evidence="13" id="KW-1185">Reference proteome</keyword>
<sequence>MKSFTVAAAATALFASAVHGAVDPIVIKGSKFFYKTNGTQFFMKGVAYQQGVSTNTSQTETLDFIDPLADTTTCKRDIPFLQKLQTNTIRVYALDPTANHDDCMNALADAGIYVVADLSQPGESINRDDAQWTTALLKRYTSVIDVMAKYDNTLGFFAGNEVSNAPNNTGASAFVKAAVRDSKAYIKSKNYRAIGVGYATNDDADIRENLADYFNCGDAADAIDFWGYNIYSWCGESSFTKSGYDVRTKEFENYNVPVFFAEYGCNTPRPRLFTDVGALYGSQMTPTWSGGIVYMYFEEENEFGLVTVSGNSVKPNADYTNLSKQLAKATASGVKMADYNPTNTAAAKCPATGTDWEAVATPLPPAANAQLCSCMVDSLSCIVSSKIDEKDYGDLFGTVCGFADGKYCVGINKNMTVGGYGAYGMCNSTEQLGFALNAYASANPNGGCDFSGSATSKQAVKTASSSCTSLMKQAGNEGTGTVTASPVANTGAATGSSSPGAASGLTVPGFNIGLLSVGVYVVGAALSGAAMILL</sequence>
<evidence type="ECO:0000256" key="1">
    <source>
        <dbReference type="ARBA" id="ARBA00004609"/>
    </source>
</evidence>
<dbReference type="OrthoDB" id="421038at2759"/>
<keyword evidence="9" id="KW-0808">Transferase</keyword>
<keyword evidence="10" id="KW-1133">Transmembrane helix</keyword>
<dbReference type="GO" id="GO:0005886">
    <property type="term" value="C:plasma membrane"/>
    <property type="evidence" value="ECO:0007669"/>
    <property type="project" value="UniProtKB-SubCell"/>
</dbReference>
<dbReference type="Proteomes" id="UP000799779">
    <property type="component" value="Unassembled WGS sequence"/>
</dbReference>
<evidence type="ECO:0000256" key="9">
    <source>
        <dbReference type="RuleBase" id="RU361209"/>
    </source>
</evidence>
<dbReference type="GO" id="GO:0098552">
    <property type="term" value="C:side of membrane"/>
    <property type="evidence" value="ECO:0007669"/>
    <property type="project" value="UniProtKB-KW"/>
</dbReference>
<proteinExistence type="inferred from homology"/>
<keyword evidence="3 9" id="KW-0336">GPI-anchor</keyword>
<evidence type="ECO:0000256" key="10">
    <source>
        <dbReference type="SAM" id="Phobius"/>
    </source>
</evidence>
<evidence type="ECO:0000256" key="6">
    <source>
        <dbReference type="ARBA" id="ARBA00023157"/>
    </source>
</evidence>
<gene>
    <name evidence="12" type="ORF">P154DRAFT_433639</name>
</gene>
<dbReference type="PANTHER" id="PTHR31468">
    <property type="entry name" value="1,3-BETA-GLUCANOSYLTRANSFERASE GAS1"/>
    <property type="match status" value="1"/>
</dbReference>
<comment type="function">
    <text evidence="9">Splits internally a 1,3-beta-glucan molecule and transfers the newly generated reducing end (the donor) to the non-reducing end of another 1,3-beta-glucan molecule (the acceptor) forming a 1,3-beta linkage, resulting in the elongation of 1,3-beta-glucan chains in the cell wall.</text>
</comment>
<dbReference type="InterPro" id="IPR017853">
    <property type="entry name" value="GH"/>
</dbReference>
<evidence type="ECO:0000256" key="5">
    <source>
        <dbReference type="ARBA" id="ARBA00023136"/>
    </source>
</evidence>
<keyword evidence="7" id="KW-0325">Glycoprotein</keyword>
<dbReference type="Gene3D" id="1.20.58.1040">
    <property type="match status" value="1"/>
</dbReference>
<evidence type="ECO:0000313" key="12">
    <source>
        <dbReference type="EMBL" id="KAF2001020.1"/>
    </source>
</evidence>
<dbReference type="GO" id="GO:0071970">
    <property type="term" value="P:fungal-type cell wall (1-&gt;3)-beta-D-glucan biosynthetic process"/>
    <property type="evidence" value="ECO:0007669"/>
    <property type="project" value="TreeGrafter"/>
</dbReference>
<keyword evidence="4 9" id="KW-0732">Signal</keyword>
<dbReference type="FunFam" id="3.20.20.80:FF:000038">
    <property type="entry name" value="1,3-beta-glucanosyltransferase"/>
    <property type="match status" value="1"/>
</dbReference>
<evidence type="ECO:0000259" key="11">
    <source>
        <dbReference type="SMART" id="SM00768"/>
    </source>
</evidence>
<evidence type="ECO:0000313" key="13">
    <source>
        <dbReference type="Proteomes" id="UP000799779"/>
    </source>
</evidence>
<feature type="transmembrane region" description="Helical" evidence="10">
    <location>
        <begin position="512"/>
        <end position="533"/>
    </location>
</feature>
<dbReference type="InterPro" id="IPR012946">
    <property type="entry name" value="X8"/>
</dbReference>
<dbReference type="SMART" id="SM00768">
    <property type="entry name" value="X8"/>
    <property type="match status" value="1"/>
</dbReference>
<feature type="domain" description="X8" evidence="11">
    <location>
        <begin position="379"/>
        <end position="469"/>
    </location>
</feature>
<dbReference type="Pfam" id="PF03198">
    <property type="entry name" value="Glyco_hydro_72"/>
    <property type="match status" value="1"/>
</dbReference>
<keyword evidence="6" id="KW-1015">Disulfide bond</keyword>
<evidence type="ECO:0000256" key="8">
    <source>
        <dbReference type="ARBA" id="ARBA00023288"/>
    </source>
</evidence>
<keyword evidence="10" id="KW-0812">Transmembrane</keyword>
<keyword evidence="8 9" id="KW-0449">Lipoprotein</keyword>
<reference evidence="12" key="1">
    <citation type="journal article" date="2020" name="Stud. Mycol.">
        <title>101 Dothideomycetes genomes: a test case for predicting lifestyles and emergence of pathogens.</title>
        <authorList>
            <person name="Haridas S."/>
            <person name="Albert R."/>
            <person name="Binder M."/>
            <person name="Bloem J."/>
            <person name="Labutti K."/>
            <person name="Salamov A."/>
            <person name="Andreopoulos B."/>
            <person name="Baker S."/>
            <person name="Barry K."/>
            <person name="Bills G."/>
            <person name="Bluhm B."/>
            <person name="Cannon C."/>
            <person name="Castanera R."/>
            <person name="Culley D."/>
            <person name="Daum C."/>
            <person name="Ezra D."/>
            <person name="Gonzalez J."/>
            <person name="Henrissat B."/>
            <person name="Kuo A."/>
            <person name="Liang C."/>
            <person name="Lipzen A."/>
            <person name="Lutzoni F."/>
            <person name="Magnuson J."/>
            <person name="Mondo S."/>
            <person name="Nolan M."/>
            <person name="Ohm R."/>
            <person name="Pangilinan J."/>
            <person name="Park H.-J."/>
            <person name="Ramirez L."/>
            <person name="Alfaro M."/>
            <person name="Sun H."/>
            <person name="Tritt A."/>
            <person name="Yoshinaga Y."/>
            <person name="Zwiers L.-H."/>
            <person name="Turgeon B."/>
            <person name="Goodwin S."/>
            <person name="Spatafora J."/>
            <person name="Crous P."/>
            <person name="Grigoriev I."/>
        </authorList>
    </citation>
    <scope>NUCLEOTIDE SEQUENCE</scope>
    <source>
        <strain evidence="12">CBS 123094</strain>
    </source>
</reference>
<organism evidence="12 13">
    <name type="scientific">Amniculicola lignicola CBS 123094</name>
    <dbReference type="NCBI Taxonomy" id="1392246"/>
    <lineage>
        <taxon>Eukaryota</taxon>
        <taxon>Fungi</taxon>
        <taxon>Dikarya</taxon>
        <taxon>Ascomycota</taxon>
        <taxon>Pezizomycotina</taxon>
        <taxon>Dothideomycetes</taxon>
        <taxon>Pleosporomycetidae</taxon>
        <taxon>Pleosporales</taxon>
        <taxon>Amniculicolaceae</taxon>
        <taxon>Amniculicola</taxon>
    </lineage>
</organism>
<dbReference type="Pfam" id="PF07983">
    <property type="entry name" value="X8"/>
    <property type="match status" value="1"/>
</dbReference>
<comment type="similarity">
    <text evidence="2 9">Belongs to the glycosyl hydrolase 72 family.</text>
</comment>
<dbReference type="EC" id="2.4.1.-" evidence="9"/>
<name>A0A6A5WGJ0_9PLEO</name>